<reference evidence="2 3" key="1">
    <citation type="journal article" date="2019" name="Fungal Biol. Biotechnol.">
        <title>Draft genome sequence of fastidious pathogen Ceratobasidium theobromae, which causes vascular-streak dieback in Theobroma cacao.</title>
        <authorList>
            <person name="Ali S.S."/>
            <person name="Asman A."/>
            <person name="Shao J."/>
            <person name="Firmansyah A.P."/>
            <person name="Susilo A.W."/>
            <person name="Rosmana A."/>
            <person name="McMahon P."/>
            <person name="Junaid M."/>
            <person name="Guest D."/>
            <person name="Kheng T.Y."/>
            <person name="Meinhardt L.W."/>
            <person name="Bailey B.A."/>
        </authorList>
    </citation>
    <scope>NUCLEOTIDE SEQUENCE [LARGE SCALE GENOMIC DNA]</scope>
    <source>
        <strain evidence="2 3">CT2</strain>
    </source>
</reference>
<accession>A0A5N5QFZ6</accession>
<dbReference type="EMBL" id="SSOP01000158">
    <property type="protein sequence ID" value="KAB5590594.1"/>
    <property type="molecule type" value="Genomic_DNA"/>
</dbReference>
<proteinExistence type="predicted"/>
<dbReference type="AlphaFoldDB" id="A0A5N5QFZ6"/>
<feature type="region of interest" description="Disordered" evidence="1">
    <location>
        <begin position="76"/>
        <end position="96"/>
    </location>
</feature>
<protein>
    <submittedName>
        <fullName evidence="2">Uncharacterized protein</fullName>
    </submittedName>
</protein>
<name>A0A5N5QFZ6_9AGAM</name>
<feature type="region of interest" description="Disordered" evidence="1">
    <location>
        <begin position="259"/>
        <end position="294"/>
    </location>
</feature>
<sequence length="487" mass="52746">MATKVLIYPHTTDVMCWTAPADMSQDDPQQSYSAGAFSWETQLAYLPSPETASPSYSTPSGFPGTYDASYLSESQQYSSPSCSHDPSELVGDAPQSLTWNDVPLDPNAIYHQMPLHGSAWSGTANSESPYERDRAILRQAREQRIRDSWFRRNGINALPTDVQYDRFIPELRAGEYAERYFGRAEAQMTLSGGQGEEMLAAYSQSQPMPHSSVSPPIMDGYPPGMDSAQYNPSDLGGQITQDLGPSSILQVTGDGTFSAIPSPVSSSQMHSAQTLRLPHRDPPTPRSPTDASSPISLIPTAYGSQLSTSPTTVVSALDSEAADSPLSEIRETRSISPAGSSAALNTTGEEPCSSRSGVNPDPTLHSPIITRSRSLEGASVGQSGMGPVRRGNSASERGKNAAGSIRVHRPAGIKWNQRTRWVFIHYCFVAAREMGRVQKCGNLLNEWLSMLTHLALYHVGVLTSTPSPAYSVGPAREEDQIWNDICE</sequence>
<evidence type="ECO:0000313" key="3">
    <source>
        <dbReference type="Proteomes" id="UP000383932"/>
    </source>
</evidence>
<feature type="region of interest" description="Disordered" evidence="1">
    <location>
        <begin position="320"/>
        <end position="403"/>
    </location>
</feature>
<dbReference type="Proteomes" id="UP000383932">
    <property type="component" value="Unassembled WGS sequence"/>
</dbReference>
<feature type="compositionally biased region" description="Polar residues" evidence="1">
    <location>
        <begin position="263"/>
        <end position="274"/>
    </location>
</feature>
<comment type="caution">
    <text evidence="2">The sequence shown here is derived from an EMBL/GenBank/DDBJ whole genome shotgun (WGS) entry which is preliminary data.</text>
</comment>
<gene>
    <name evidence="2" type="ORF">CTheo_5963</name>
</gene>
<evidence type="ECO:0000313" key="2">
    <source>
        <dbReference type="EMBL" id="KAB5590594.1"/>
    </source>
</evidence>
<feature type="compositionally biased region" description="Polar residues" evidence="1">
    <location>
        <begin position="334"/>
        <end position="357"/>
    </location>
</feature>
<organism evidence="2 3">
    <name type="scientific">Ceratobasidium theobromae</name>
    <dbReference type="NCBI Taxonomy" id="1582974"/>
    <lineage>
        <taxon>Eukaryota</taxon>
        <taxon>Fungi</taxon>
        <taxon>Dikarya</taxon>
        <taxon>Basidiomycota</taxon>
        <taxon>Agaricomycotina</taxon>
        <taxon>Agaricomycetes</taxon>
        <taxon>Cantharellales</taxon>
        <taxon>Ceratobasidiaceae</taxon>
        <taxon>Ceratobasidium</taxon>
    </lineage>
</organism>
<keyword evidence="3" id="KW-1185">Reference proteome</keyword>
<evidence type="ECO:0000256" key="1">
    <source>
        <dbReference type="SAM" id="MobiDB-lite"/>
    </source>
</evidence>
<dbReference type="OrthoDB" id="3242308at2759"/>